<sequence length="296" mass="32670">MSPSAAYSLSLDQARQLLVQCLMSQSIFSADQLNRIWAELSLRVSPSSLSGEPAPSLTAILNIANRKLTPLGFRVVNFPSHFDPTTSYYVFANLEDDEFSKKTSLSTMEILYFELVIRRVVESPGCVADRRDLLNVLNDPLPHASTQDATTQGEGSMDGGASAPLPQRLNMTKLEAQNLLNQFIWEEWLSEFSQEAIDGLPSMDVMPTPGMVTLGPRAFVDLKPYLARMYNTPDEPEQQLLFECAVCRGLVGFGLSCRSINCPGRVHLSCAARRPECPACAAPWDTRRPPESPLDA</sequence>
<dbReference type="AlphaFoldDB" id="A0A058ZEJ8"/>
<keyword evidence="1" id="KW-0808">Transferase</keyword>
<dbReference type="EMBL" id="KB932202">
    <property type="protein sequence ID" value="KCV72348.1"/>
    <property type="molecule type" value="Genomic_DNA"/>
</dbReference>
<evidence type="ECO:0000256" key="2">
    <source>
        <dbReference type="SAM" id="MobiDB-lite"/>
    </source>
</evidence>
<feature type="compositionally biased region" description="Polar residues" evidence="2">
    <location>
        <begin position="144"/>
        <end position="154"/>
    </location>
</feature>
<dbReference type="InterPro" id="IPR036388">
    <property type="entry name" value="WH-like_DNA-bd_sf"/>
</dbReference>
<comment type="subcellular location">
    <subcellularLocation>
        <location evidence="1">Nucleus</location>
    </subcellularLocation>
</comment>
<dbReference type="OrthoDB" id="185455at2759"/>
<keyword evidence="1" id="KW-0233">DNA recombination</keyword>
<name>A0A058ZEJ8_FONAL</name>
<dbReference type="GeneID" id="20526466"/>
<dbReference type="GO" id="GO:0061630">
    <property type="term" value="F:ubiquitin protein ligase activity"/>
    <property type="evidence" value="ECO:0007669"/>
    <property type="project" value="UniProtKB-EC"/>
</dbReference>
<dbReference type="STRING" id="691883.A0A058ZEJ8"/>
<protein>
    <recommendedName>
        <fullName evidence="1">Non-structural maintenance of chromosomes element 1 homolog</fullName>
        <ecNumber evidence="1">2.3.2.27</ecNumber>
    </recommendedName>
</protein>
<comment type="similarity">
    <text evidence="1">Belongs to the NSE1 family.</text>
</comment>
<keyword evidence="1" id="KW-0833">Ubl conjugation pathway</keyword>
<gene>
    <name evidence="3" type="ORF">H696_01741</name>
</gene>
<dbReference type="GO" id="GO:0000724">
    <property type="term" value="P:double-strand break repair via homologous recombination"/>
    <property type="evidence" value="ECO:0007669"/>
    <property type="project" value="TreeGrafter"/>
</dbReference>
<organism evidence="3">
    <name type="scientific">Fonticula alba</name>
    <name type="common">Slime mold</name>
    <dbReference type="NCBI Taxonomy" id="691883"/>
    <lineage>
        <taxon>Eukaryota</taxon>
        <taxon>Rotosphaerida</taxon>
        <taxon>Fonticulaceae</taxon>
        <taxon>Fonticula</taxon>
    </lineage>
</organism>
<dbReference type="InterPro" id="IPR011513">
    <property type="entry name" value="Nse1"/>
</dbReference>
<keyword evidence="1" id="KW-0862">Zinc</keyword>
<dbReference type="RefSeq" id="XP_009493926.1">
    <property type="nucleotide sequence ID" value="XM_009495651.1"/>
</dbReference>
<feature type="region of interest" description="Disordered" evidence="2">
    <location>
        <begin position="139"/>
        <end position="160"/>
    </location>
</feature>
<dbReference type="EC" id="2.3.2.27" evidence="1"/>
<accession>A0A058ZEJ8</accession>
<dbReference type="Proteomes" id="UP000030693">
    <property type="component" value="Unassembled WGS sequence"/>
</dbReference>
<dbReference type="GO" id="GO:0030915">
    <property type="term" value="C:Smc5-Smc6 complex"/>
    <property type="evidence" value="ECO:0007669"/>
    <property type="project" value="UniProtKB-UniRule"/>
</dbReference>
<dbReference type="GO" id="GO:0008270">
    <property type="term" value="F:zinc ion binding"/>
    <property type="evidence" value="ECO:0007669"/>
    <property type="project" value="UniProtKB-KW"/>
</dbReference>
<comment type="subunit">
    <text evidence="1">Component of the Smc5-Smc6 complex.</text>
</comment>
<proteinExistence type="inferred from homology"/>
<evidence type="ECO:0000313" key="4">
    <source>
        <dbReference type="Proteomes" id="UP000030693"/>
    </source>
</evidence>
<comment type="catalytic activity">
    <reaction evidence="1">
        <text>S-ubiquitinyl-[E2 ubiquitin-conjugating enzyme]-L-cysteine + [acceptor protein]-L-lysine = [E2 ubiquitin-conjugating enzyme]-L-cysteine + N(6)-ubiquitinyl-[acceptor protein]-L-lysine.</text>
        <dbReference type="EC" id="2.3.2.27"/>
    </reaction>
</comment>
<keyword evidence="1" id="KW-0539">Nucleus</keyword>
<keyword evidence="4" id="KW-1185">Reference proteome</keyword>
<dbReference type="Pfam" id="PF07574">
    <property type="entry name" value="SMC_Nse1"/>
    <property type="match status" value="1"/>
</dbReference>
<dbReference type="PANTHER" id="PTHR20973:SF0">
    <property type="entry name" value="NON-STRUCTURAL MAINTENANCE OF CHROMOSOMES ELEMENT 1 HOMOLOG"/>
    <property type="match status" value="1"/>
</dbReference>
<keyword evidence="1" id="KW-0227">DNA damage</keyword>
<dbReference type="Gene3D" id="1.10.10.10">
    <property type="entry name" value="Winged helix-like DNA-binding domain superfamily/Winged helix DNA-binding domain"/>
    <property type="match status" value="1"/>
</dbReference>
<dbReference type="PANTHER" id="PTHR20973">
    <property type="entry name" value="NON-SMC ELEMENT 1-RELATED"/>
    <property type="match status" value="1"/>
</dbReference>
<dbReference type="GO" id="GO:0005634">
    <property type="term" value="C:nucleus"/>
    <property type="evidence" value="ECO:0007669"/>
    <property type="project" value="UniProtKB-SubCell"/>
</dbReference>
<keyword evidence="1" id="KW-0863">Zinc-finger</keyword>
<keyword evidence="1" id="KW-0479">Metal-binding</keyword>
<evidence type="ECO:0000313" key="3">
    <source>
        <dbReference type="EMBL" id="KCV72348.1"/>
    </source>
</evidence>
<keyword evidence="1" id="KW-0234">DNA repair</keyword>
<evidence type="ECO:0000256" key="1">
    <source>
        <dbReference type="RuleBase" id="RU368018"/>
    </source>
</evidence>
<reference evidence="3" key="1">
    <citation type="submission" date="2013-04" db="EMBL/GenBank/DDBJ databases">
        <title>The Genome Sequence of Fonticula alba ATCC 38817.</title>
        <authorList>
            <consortium name="The Broad Institute Genomics Platform"/>
            <person name="Russ C."/>
            <person name="Cuomo C."/>
            <person name="Burger G."/>
            <person name="Gray M.W."/>
            <person name="Holland P.W.H."/>
            <person name="King N."/>
            <person name="Lang F.B.F."/>
            <person name="Roger A.J."/>
            <person name="Ruiz-Trillo I."/>
            <person name="Brown M."/>
            <person name="Walker B."/>
            <person name="Young S."/>
            <person name="Zeng Q."/>
            <person name="Gargeya S."/>
            <person name="Fitzgerald M."/>
            <person name="Haas B."/>
            <person name="Abouelleil A."/>
            <person name="Allen A.W."/>
            <person name="Alvarado L."/>
            <person name="Arachchi H.M."/>
            <person name="Berlin A.M."/>
            <person name="Chapman S.B."/>
            <person name="Gainer-Dewar J."/>
            <person name="Goldberg J."/>
            <person name="Griggs A."/>
            <person name="Gujja S."/>
            <person name="Hansen M."/>
            <person name="Howarth C."/>
            <person name="Imamovic A."/>
            <person name="Ireland A."/>
            <person name="Larimer J."/>
            <person name="McCowan C."/>
            <person name="Murphy C."/>
            <person name="Pearson M."/>
            <person name="Poon T.W."/>
            <person name="Priest M."/>
            <person name="Roberts A."/>
            <person name="Saif S."/>
            <person name="Shea T."/>
            <person name="Sisk P."/>
            <person name="Sykes S."/>
            <person name="Wortman J."/>
            <person name="Nusbaum C."/>
            <person name="Birren B."/>
        </authorList>
    </citation>
    <scope>NUCLEOTIDE SEQUENCE [LARGE SCALE GENOMIC DNA]</scope>
    <source>
        <strain evidence="3">ATCC 38817</strain>
    </source>
</reference>